<protein>
    <submittedName>
        <fullName evidence="1">Uncharacterized protein</fullName>
    </submittedName>
</protein>
<evidence type="ECO:0000313" key="1">
    <source>
        <dbReference type="EMBL" id="KAL0275737.1"/>
    </source>
</evidence>
<organism evidence="1">
    <name type="scientific">Menopon gallinae</name>
    <name type="common">poultry shaft louse</name>
    <dbReference type="NCBI Taxonomy" id="328185"/>
    <lineage>
        <taxon>Eukaryota</taxon>
        <taxon>Metazoa</taxon>
        <taxon>Ecdysozoa</taxon>
        <taxon>Arthropoda</taxon>
        <taxon>Hexapoda</taxon>
        <taxon>Insecta</taxon>
        <taxon>Pterygota</taxon>
        <taxon>Neoptera</taxon>
        <taxon>Paraneoptera</taxon>
        <taxon>Psocodea</taxon>
        <taxon>Troctomorpha</taxon>
        <taxon>Phthiraptera</taxon>
        <taxon>Amblycera</taxon>
        <taxon>Menoponidae</taxon>
        <taxon>Menopon</taxon>
    </lineage>
</organism>
<name>A0AAW2I261_9NEOP</name>
<accession>A0AAW2I261</accession>
<proteinExistence type="predicted"/>
<reference evidence="1" key="1">
    <citation type="journal article" date="2024" name="Gigascience">
        <title>Chromosome-level genome of the poultry shaft louse Menopon gallinae provides insight into the host-switching and adaptive evolution of parasitic lice.</title>
        <authorList>
            <person name="Xu Y."/>
            <person name="Ma L."/>
            <person name="Liu S."/>
            <person name="Liang Y."/>
            <person name="Liu Q."/>
            <person name="He Z."/>
            <person name="Tian L."/>
            <person name="Duan Y."/>
            <person name="Cai W."/>
            <person name="Li H."/>
            <person name="Song F."/>
        </authorList>
    </citation>
    <scope>NUCLEOTIDE SEQUENCE</scope>
    <source>
        <strain evidence="1">Cailab_2023a</strain>
    </source>
</reference>
<gene>
    <name evidence="1" type="ORF">PYX00_003508</name>
</gene>
<dbReference type="EMBL" id="JARGDH010000002">
    <property type="protein sequence ID" value="KAL0275737.1"/>
    <property type="molecule type" value="Genomic_DNA"/>
</dbReference>
<dbReference type="AlphaFoldDB" id="A0AAW2I261"/>
<sequence length="127" mass="14607">MQGSCPEIRNAVPGDLPDPDLRLLHNRIGSDIWNFLENVSGNFRQTNDRCCKTIVIYSLTDTMLLFVWSGGIHKGLPEEDGRSSLLPELLNRKSDLPNKYIKMAELTQWYLWTVTVRGSPSWSWEVR</sequence>
<comment type="caution">
    <text evidence="1">The sequence shown here is derived from an EMBL/GenBank/DDBJ whole genome shotgun (WGS) entry which is preliminary data.</text>
</comment>